<feature type="domain" description="2EXR" evidence="1">
    <location>
        <begin position="10"/>
        <end position="125"/>
    </location>
</feature>
<dbReference type="AlphaFoldDB" id="A0A8H7NE95"/>
<proteinExistence type="predicted"/>
<protein>
    <recommendedName>
        <fullName evidence="1">2EXR domain-containing protein</fullName>
    </recommendedName>
</protein>
<dbReference type="EMBL" id="JADCTT010000004">
    <property type="protein sequence ID" value="KAF9754207.1"/>
    <property type="molecule type" value="Genomic_DNA"/>
</dbReference>
<name>A0A8H7NE95_BIOOC</name>
<evidence type="ECO:0000259" key="1">
    <source>
        <dbReference type="Pfam" id="PF20150"/>
    </source>
</evidence>
<reference evidence="2" key="1">
    <citation type="submission" date="2020-10" db="EMBL/GenBank/DDBJ databases">
        <title>High-Quality Genome Resource of Clonostachys rosea strain S41 by Oxford Nanopore Long-Read Sequencing.</title>
        <authorList>
            <person name="Wang H."/>
        </authorList>
    </citation>
    <scope>NUCLEOTIDE SEQUENCE</scope>
    <source>
        <strain evidence="2">S41</strain>
    </source>
</reference>
<gene>
    <name evidence="2" type="ORF">IM811_012965</name>
</gene>
<dbReference type="InterPro" id="IPR045518">
    <property type="entry name" value="2EXR"/>
</dbReference>
<evidence type="ECO:0000313" key="3">
    <source>
        <dbReference type="Proteomes" id="UP000616885"/>
    </source>
</evidence>
<accession>A0A8H7NE95</accession>
<evidence type="ECO:0000313" key="2">
    <source>
        <dbReference type="EMBL" id="KAF9754207.1"/>
    </source>
</evidence>
<organism evidence="2 3">
    <name type="scientific">Bionectria ochroleuca</name>
    <name type="common">Gliocladium roseum</name>
    <dbReference type="NCBI Taxonomy" id="29856"/>
    <lineage>
        <taxon>Eukaryota</taxon>
        <taxon>Fungi</taxon>
        <taxon>Dikarya</taxon>
        <taxon>Ascomycota</taxon>
        <taxon>Pezizomycotina</taxon>
        <taxon>Sordariomycetes</taxon>
        <taxon>Hypocreomycetidae</taxon>
        <taxon>Hypocreales</taxon>
        <taxon>Bionectriaceae</taxon>
        <taxon>Clonostachys</taxon>
    </lineage>
</organism>
<sequence>MSASDPHSTFHLFPDLPPELRNQIWLDALPTLKPSIHFYHRGCWRHQPLDPSDEGYSLDDEGPPVSFRLELVKKTWLEVPMVYVNHESRQATLKWAEQHGLPLCSLPDTERLVFLRSFNTNIDTLGVPYEEWENLILELTDLLSEPDLINQIVTPISAIKSFILSERMLKSCVSELGDLFDIYGGVTIYIIDGEMPELDAASSATGLLQSWEYEPSGGKGWRWDPEQRRFTVQENTQIRSPTLYALMEEAARVLTEATSMYEPHFSIIPVRVSRT</sequence>
<comment type="caution">
    <text evidence="2">The sequence shown here is derived from an EMBL/GenBank/DDBJ whole genome shotgun (WGS) entry which is preliminary data.</text>
</comment>
<dbReference type="Proteomes" id="UP000616885">
    <property type="component" value="Unassembled WGS sequence"/>
</dbReference>
<dbReference type="Pfam" id="PF20150">
    <property type="entry name" value="2EXR"/>
    <property type="match status" value="1"/>
</dbReference>